<keyword evidence="1" id="KW-0472">Membrane</keyword>
<gene>
    <name evidence="2" type="ORF">SAMN04488122_6160</name>
</gene>
<sequence length="38" mass="4354">MWVNKDNIKLNHIVPQLNWAITKVVIIVVVIISHQYGG</sequence>
<reference evidence="3" key="1">
    <citation type="submission" date="2016-10" db="EMBL/GenBank/DDBJ databases">
        <authorList>
            <person name="Varghese N."/>
            <person name="Submissions S."/>
        </authorList>
    </citation>
    <scope>NUCLEOTIDE SEQUENCE [LARGE SCALE GENOMIC DNA]</scope>
    <source>
        <strain evidence="3">DSM 3695</strain>
    </source>
</reference>
<evidence type="ECO:0000313" key="2">
    <source>
        <dbReference type="EMBL" id="SEW54747.1"/>
    </source>
</evidence>
<evidence type="ECO:0000313" key="3">
    <source>
        <dbReference type="Proteomes" id="UP000199310"/>
    </source>
</evidence>
<name>A0A1I0SCD9_9BACT</name>
<proteinExistence type="predicted"/>
<accession>A0A1I0SCD9</accession>
<keyword evidence="1" id="KW-1133">Transmembrane helix</keyword>
<keyword evidence="3" id="KW-1185">Reference proteome</keyword>
<dbReference type="AlphaFoldDB" id="A0A1I0SCD9"/>
<dbReference type="Proteomes" id="UP000199310">
    <property type="component" value="Unassembled WGS sequence"/>
</dbReference>
<keyword evidence="1" id="KW-0812">Transmembrane</keyword>
<dbReference type="STRING" id="29529.SAMN04488122_6160"/>
<feature type="transmembrane region" description="Helical" evidence="1">
    <location>
        <begin position="20"/>
        <end position="37"/>
    </location>
</feature>
<organism evidence="2 3">
    <name type="scientific">Chitinophaga arvensicola</name>
    <dbReference type="NCBI Taxonomy" id="29529"/>
    <lineage>
        <taxon>Bacteria</taxon>
        <taxon>Pseudomonadati</taxon>
        <taxon>Bacteroidota</taxon>
        <taxon>Chitinophagia</taxon>
        <taxon>Chitinophagales</taxon>
        <taxon>Chitinophagaceae</taxon>
        <taxon>Chitinophaga</taxon>
    </lineage>
</organism>
<protein>
    <submittedName>
        <fullName evidence="2">Uncharacterized protein</fullName>
    </submittedName>
</protein>
<dbReference type="EMBL" id="FOJG01000002">
    <property type="protein sequence ID" value="SEW54747.1"/>
    <property type="molecule type" value="Genomic_DNA"/>
</dbReference>
<evidence type="ECO:0000256" key="1">
    <source>
        <dbReference type="SAM" id="Phobius"/>
    </source>
</evidence>